<dbReference type="Gene3D" id="1.10.150.240">
    <property type="entry name" value="Putative phosphatase, domain 2"/>
    <property type="match status" value="1"/>
</dbReference>
<dbReference type="InterPro" id="IPR041492">
    <property type="entry name" value="HAD_2"/>
</dbReference>
<dbReference type="CDD" id="cd01427">
    <property type="entry name" value="HAD_like"/>
    <property type="match status" value="1"/>
</dbReference>
<protein>
    <submittedName>
        <fullName evidence="1">HAD family hydrolase</fullName>
        <ecNumber evidence="1">3.-.-.-</ecNumber>
    </submittedName>
</protein>
<dbReference type="EC" id="3.-.-.-" evidence="1"/>
<dbReference type="InterPro" id="IPR023214">
    <property type="entry name" value="HAD_sf"/>
</dbReference>
<dbReference type="EMBL" id="JBHTAC010000012">
    <property type="protein sequence ID" value="MFC7243694.1"/>
    <property type="molecule type" value="Genomic_DNA"/>
</dbReference>
<gene>
    <name evidence="1" type="ORF">ACFQO7_14540</name>
</gene>
<dbReference type="GO" id="GO:0016787">
    <property type="term" value="F:hydrolase activity"/>
    <property type="evidence" value="ECO:0007669"/>
    <property type="project" value="UniProtKB-KW"/>
</dbReference>
<name>A0ABW2GZC3_9ACTN</name>
<accession>A0ABW2GZC3</accession>
<dbReference type="InterPro" id="IPR036412">
    <property type="entry name" value="HAD-like_sf"/>
</dbReference>
<organism evidence="1 2">
    <name type="scientific">Catellatospora aurea</name>
    <dbReference type="NCBI Taxonomy" id="1337874"/>
    <lineage>
        <taxon>Bacteria</taxon>
        <taxon>Bacillati</taxon>
        <taxon>Actinomycetota</taxon>
        <taxon>Actinomycetes</taxon>
        <taxon>Micromonosporales</taxon>
        <taxon>Micromonosporaceae</taxon>
        <taxon>Catellatospora</taxon>
    </lineage>
</organism>
<dbReference type="Gene3D" id="3.40.50.1000">
    <property type="entry name" value="HAD superfamily/HAD-like"/>
    <property type="match status" value="1"/>
</dbReference>
<reference evidence="2" key="1">
    <citation type="journal article" date="2019" name="Int. J. Syst. Evol. Microbiol.">
        <title>The Global Catalogue of Microorganisms (GCM) 10K type strain sequencing project: providing services to taxonomists for standard genome sequencing and annotation.</title>
        <authorList>
            <consortium name="The Broad Institute Genomics Platform"/>
            <consortium name="The Broad Institute Genome Sequencing Center for Infectious Disease"/>
            <person name="Wu L."/>
            <person name="Ma J."/>
        </authorList>
    </citation>
    <scope>NUCLEOTIDE SEQUENCE [LARGE SCALE GENOMIC DNA]</scope>
    <source>
        <strain evidence="2">CGMCC 1.9106</strain>
    </source>
</reference>
<evidence type="ECO:0000313" key="1">
    <source>
        <dbReference type="EMBL" id="MFC7243694.1"/>
    </source>
</evidence>
<keyword evidence="2" id="KW-1185">Reference proteome</keyword>
<dbReference type="InterPro" id="IPR050155">
    <property type="entry name" value="HAD-like_hydrolase_sf"/>
</dbReference>
<dbReference type="RefSeq" id="WP_376806829.1">
    <property type="nucleotide sequence ID" value="NZ_JBHTAC010000012.1"/>
</dbReference>
<evidence type="ECO:0000313" key="2">
    <source>
        <dbReference type="Proteomes" id="UP001596392"/>
    </source>
</evidence>
<proteinExistence type="predicted"/>
<dbReference type="PANTHER" id="PTHR43434">
    <property type="entry name" value="PHOSPHOGLYCOLATE PHOSPHATASE"/>
    <property type="match status" value="1"/>
</dbReference>
<comment type="caution">
    <text evidence="1">The sequence shown here is derived from an EMBL/GenBank/DDBJ whole genome shotgun (WGS) entry which is preliminary data.</text>
</comment>
<dbReference type="Pfam" id="PF13419">
    <property type="entry name" value="HAD_2"/>
    <property type="match status" value="1"/>
</dbReference>
<dbReference type="SUPFAM" id="SSF56784">
    <property type="entry name" value="HAD-like"/>
    <property type="match status" value="1"/>
</dbReference>
<dbReference type="InterPro" id="IPR023198">
    <property type="entry name" value="PGP-like_dom2"/>
</dbReference>
<keyword evidence="1" id="KW-0378">Hydrolase</keyword>
<dbReference type="PANTHER" id="PTHR43434:SF1">
    <property type="entry name" value="PHOSPHOGLYCOLATE PHOSPHATASE"/>
    <property type="match status" value="1"/>
</dbReference>
<dbReference type="Proteomes" id="UP001596392">
    <property type="component" value="Unassembled WGS sequence"/>
</dbReference>
<sequence length="233" mass="24728">MSEVQVAAEILGRSRAILLDFDGPVCGVFSGITDMTVSDVLREEIRRLGFEVPAAVEPQNDPLEVLRFAATLGDPTVTAVDDRFRLAEIEAVALAAPTPYAIEFVRAAVAASKKIAIVSNNSAEAVEAYLERHQIRSAIGPIVGRAHARPDLMKPHPWSVLSALDRLGEPAEAAVLVGDSRTDMEVSVATGVWGIGFANKEGKSEVLRRAGAAAIASGPRGMALLVEAVSWIH</sequence>